<gene>
    <name evidence="12" type="primary">LOC120266405</name>
</gene>
<keyword evidence="8 10" id="KW-1133">Transmembrane helix</keyword>
<evidence type="ECO:0000256" key="7">
    <source>
        <dbReference type="ARBA" id="ARBA00022692"/>
    </source>
</evidence>
<evidence type="ECO:0000256" key="6">
    <source>
        <dbReference type="ARBA" id="ARBA00022691"/>
    </source>
</evidence>
<organism evidence="11 12">
    <name type="scientific">Dioscorea cayennensis subsp. rotundata</name>
    <name type="common">White Guinea yam</name>
    <name type="synonym">Dioscorea rotundata</name>
    <dbReference type="NCBI Taxonomy" id="55577"/>
    <lineage>
        <taxon>Eukaryota</taxon>
        <taxon>Viridiplantae</taxon>
        <taxon>Streptophyta</taxon>
        <taxon>Embryophyta</taxon>
        <taxon>Tracheophyta</taxon>
        <taxon>Spermatophyta</taxon>
        <taxon>Magnoliopsida</taxon>
        <taxon>Liliopsida</taxon>
        <taxon>Dioscoreales</taxon>
        <taxon>Dioscoreaceae</taxon>
        <taxon>Dioscorea</taxon>
    </lineage>
</organism>
<dbReference type="RefSeq" id="XP_039129962.1">
    <property type="nucleotide sequence ID" value="XM_039274028.1"/>
</dbReference>
<keyword evidence="9 10" id="KW-0472">Membrane</keyword>
<feature type="transmembrane region" description="Helical" evidence="10">
    <location>
        <begin position="137"/>
        <end position="159"/>
    </location>
</feature>
<dbReference type="PANTHER" id="PTHR12714">
    <property type="entry name" value="PROTEIN-S ISOPRENYLCYSTEINE O-METHYLTRANSFERASE"/>
    <property type="match status" value="1"/>
</dbReference>
<reference evidence="12" key="1">
    <citation type="submission" date="2025-08" db="UniProtKB">
        <authorList>
            <consortium name="RefSeq"/>
        </authorList>
    </citation>
    <scope>IDENTIFICATION</scope>
</reference>
<dbReference type="InterPro" id="IPR007269">
    <property type="entry name" value="ICMT_MeTrfase"/>
</dbReference>
<evidence type="ECO:0000256" key="2">
    <source>
        <dbReference type="ARBA" id="ARBA00009140"/>
    </source>
</evidence>
<dbReference type="PANTHER" id="PTHR12714:SF9">
    <property type="entry name" value="PROTEIN-S-ISOPRENYLCYSTEINE O-METHYLTRANSFERASE"/>
    <property type="match status" value="1"/>
</dbReference>
<comment type="subcellular location">
    <subcellularLocation>
        <location evidence="10">Endoplasmic reticulum membrane</location>
        <topology evidence="10">Multi-pass membrane protein</topology>
    </subcellularLocation>
    <subcellularLocation>
        <location evidence="1">Membrane</location>
        <topology evidence="1">Multi-pass membrane protein</topology>
    </subcellularLocation>
</comment>
<keyword evidence="6 10" id="KW-0949">S-adenosyl-L-methionine</keyword>
<evidence type="ECO:0000256" key="4">
    <source>
        <dbReference type="ARBA" id="ARBA00022603"/>
    </source>
</evidence>
<dbReference type="AlphaFoldDB" id="A0AB40BR64"/>
<dbReference type="GO" id="GO:0004671">
    <property type="term" value="F:protein C-terminal S-isoprenylcysteine carboxyl O-methyltransferase activity"/>
    <property type="evidence" value="ECO:0007669"/>
    <property type="project" value="UniProtKB-EC"/>
</dbReference>
<evidence type="ECO:0000256" key="5">
    <source>
        <dbReference type="ARBA" id="ARBA00022679"/>
    </source>
</evidence>
<keyword evidence="11" id="KW-1185">Reference proteome</keyword>
<evidence type="ECO:0000256" key="3">
    <source>
        <dbReference type="ARBA" id="ARBA00012151"/>
    </source>
</evidence>
<dbReference type="Gene3D" id="1.20.120.1630">
    <property type="match status" value="1"/>
</dbReference>
<dbReference type="EC" id="2.1.1.100" evidence="3 10"/>
<keyword evidence="4 10" id="KW-0489">Methyltransferase</keyword>
<dbReference type="GO" id="GO:0005789">
    <property type="term" value="C:endoplasmic reticulum membrane"/>
    <property type="evidence" value="ECO:0007669"/>
    <property type="project" value="UniProtKB-SubCell"/>
</dbReference>
<evidence type="ECO:0000256" key="9">
    <source>
        <dbReference type="ARBA" id="ARBA00023136"/>
    </source>
</evidence>
<accession>A0AB40BR64</accession>
<keyword evidence="7 10" id="KW-0812">Transmembrane</keyword>
<comment type="caution">
    <text evidence="10">Lacks conserved residue(s) required for the propagation of feature annotation.</text>
</comment>
<comment type="catalytic activity">
    <reaction evidence="10">
        <text>[protein]-C-terminal S-[(2E,6E)-farnesyl]-L-cysteine + S-adenosyl-L-methionine = [protein]-C-terminal S-[(2E,6E)-farnesyl]-L-cysteine methyl ester + S-adenosyl-L-homocysteine</text>
        <dbReference type="Rhea" id="RHEA:21672"/>
        <dbReference type="Rhea" id="RHEA-COMP:12125"/>
        <dbReference type="Rhea" id="RHEA-COMP:12126"/>
        <dbReference type="ChEBI" id="CHEBI:57856"/>
        <dbReference type="ChEBI" id="CHEBI:59789"/>
        <dbReference type="ChEBI" id="CHEBI:90510"/>
        <dbReference type="ChEBI" id="CHEBI:90511"/>
        <dbReference type="EC" id="2.1.1.100"/>
    </reaction>
</comment>
<feature type="transmembrane region" description="Helical" evidence="10">
    <location>
        <begin position="16"/>
        <end position="40"/>
    </location>
</feature>
<dbReference type="GeneID" id="120266405"/>
<sequence>MAAMELARAALERTEVWQFGVVILFFHVSEYALAVAFHGLSNVTRSTLMMDLEYVIMIACAFVEYTIELAIFPALKNQWLSKAGLVMVLVGEAIRKISILTAGRAFTHTIRTHHEDHHKLITHGIYKFMRHPGYCGYFITAAGTQVLLCNPICIVPIVVGTWQFFSSRIQYEELFLRQFFGPRYEEYCNRVPSGLPFVK</sequence>
<dbReference type="Proteomes" id="UP001515500">
    <property type="component" value="Chromosome 8"/>
</dbReference>
<dbReference type="InterPro" id="IPR025770">
    <property type="entry name" value="PPMT_MeTrfase"/>
</dbReference>
<dbReference type="PROSITE" id="PS51564">
    <property type="entry name" value="SAM_ICMT"/>
    <property type="match status" value="1"/>
</dbReference>
<dbReference type="Pfam" id="PF04140">
    <property type="entry name" value="ICMT"/>
    <property type="match status" value="1"/>
</dbReference>
<keyword evidence="10" id="KW-0256">Endoplasmic reticulum</keyword>
<evidence type="ECO:0000256" key="1">
    <source>
        <dbReference type="ARBA" id="ARBA00004141"/>
    </source>
</evidence>
<protein>
    <recommendedName>
        <fullName evidence="3 10">Protein-S-isoprenylcysteine O-methyltransferase</fullName>
        <ecNumber evidence="3 10">2.1.1.100</ecNumber>
    </recommendedName>
</protein>
<comment type="similarity">
    <text evidence="2 10">Belongs to the class VI-like SAM-binding methyltransferase superfamily. Isoprenylcysteine carboxyl methyltransferase family.</text>
</comment>
<comment type="cofactor">
    <cofactor evidence="10">
        <name>Zn(2+)</name>
        <dbReference type="ChEBI" id="CHEBI:29105"/>
    </cofactor>
    <text evidence="10">Divalent metal cations. Probably Zn(2+).</text>
</comment>
<proteinExistence type="inferred from homology"/>
<evidence type="ECO:0000313" key="11">
    <source>
        <dbReference type="Proteomes" id="UP001515500"/>
    </source>
</evidence>
<keyword evidence="5" id="KW-0808">Transferase</keyword>
<evidence type="ECO:0000313" key="12">
    <source>
        <dbReference type="RefSeq" id="XP_039129962.1"/>
    </source>
</evidence>
<evidence type="ECO:0000256" key="8">
    <source>
        <dbReference type="ARBA" id="ARBA00022989"/>
    </source>
</evidence>
<feature type="transmembrane region" description="Helical" evidence="10">
    <location>
        <begin position="52"/>
        <end position="75"/>
    </location>
</feature>
<evidence type="ECO:0000256" key="10">
    <source>
        <dbReference type="RuleBase" id="RU362022"/>
    </source>
</evidence>
<name>A0AB40BR64_DIOCR</name>
<dbReference type="GO" id="GO:0032259">
    <property type="term" value="P:methylation"/>
    <property type="evidence" value="ECO:0007669"/>
    <property type="project" value="UniProtKB-KW"/>
</dbReference>